<organism evidence="1 2">
    <name type="scientific">Trichogramma brassicae</name>
    <dbReference type="NCBI Taxonomy" id="86971"/>
    <lineage>
        <taxon>Eukaryota</taxon>
        <taxon>Metazoa</taxon>
        <taxon>Ecdysozoa</taxon>
        <taxon>Arthropoda</taxon>
        <taxon>Hexapoda</taxon>
        <taxon>Insecta</taxon>
        <taxon>Pterygota</taxon>
        <taxon>Neoptera</taxon>
        <taxon>Endopterygota</taxon>
        <taxon>Hymenoptera</taxon>
        <taxon>Apocrita</taxon>
        <taxon>Proctotrupomorpha</taxon>
        <taxon>Chalcidoidea</taxon>
        <taxon>Trichogrammatidae</taxon>
        <taxon>Trichogramma</taxon>
    </lineage>
</organism>
<reference evidence="1 2" key="1">
    <citation type="submission" date="2020-02" db="EMBL/GenBank/DDBJ databases">
        <authorList>
            <person name="Ferguson B K."/>
        </authorList>
    </citation>
    <scope>NUCLEOTIDE SEQUENCE [LARGE SCALE GENOMIC DNA]</scope>
</reference>
<dbReference type="AlphaFoldDB" id="A0A6H5I4U7"/>
<accession>A0A6H5I4U7</accession>
<dbReference type="EMBL" id="CADCXV010000693">
    <property type="protein sequence ID" value="CAB0032921.1"/>
    <property type="molecule type" value="Genomic_DNA"/>
</dbReference>
<dbReference type="Proteomes" id="UP000479190">
    <property type="component" value="Unassembled WGS sequence"/>
</dbReference>
<protein>
    <submittedName>
        <fullName evidence="1">Uncharacterized protein</fullName>
    </submittedName>
</protein>
<sequence length="375" mass="42905">MKYVYPFFSINVTVSLCVLTAPRSTSYLRELVTRARRRARHLSSSPPKVPIRQTAREYRDTSVAATVSPSTPVLSLQSFLLCWLLTPAFVRCGSMNSDAVTDDSCISGILATLGGSRTIVLASCSRFFMWLLYSIDCSKRRLSWKPEDNLTNRNASWRNFNQRCIGDLVHQVDGTQSSTFYSPFTTPRKKRSWRSFNQRCIGDLVKQNRASHLVCSRCVARFGQSRICRTVAARRFHRFCRRIRSIISNKPNYVKSSLCILDDFSNKLKDHILVMRMLIHEFHHQLISSTKDNVHAAIGTINIIGVINIKDLSNWPIDYCVNHTNGFHIFVFFHYIRKGRSKLKVSGVGSSRFKVAATKTADCSRKFLWRPTICE</sequence>
<proteinExistence type="predicted"/>
<evidence type="ECO:0000313" key="2">
    <source>
        <dbReference type="Proteomes" id="UP000479190"/>
    </source>
</evidence>
<gene>
    <name evidence="1" type="ORF">TBRA_LOCUS4845</name>
</gene>
<name>A0A6H5I4U7_9HYME</name>
<feature type="non-terminal residue" evidence="1">
    <location>
        <position position="375"/>
    </location>
</feature>
<keyword evidence="2" id="KW-1185">Reference proteome</keyword>
<evidence type="ECO:0000313" key="1">
    <source>
        <dbReference type="EMBL" id="CAB0032921.1"/>
    </source>
</evidence>